<dbReference type="EMBL" id="JAATIP010000225">
    <property type="protein sequence ID" value="KAF4358499.1"/>
    <property type="molecule type" value="Genomic_DNA"/>
</dbReference>
<reference evidence="2 3" key="1">
    <citation type="journal article" date="2020" name="bioRxiv">
        <title>Sequence and annotation of 42 cannabis genomes reveals extensive copy number variation in cannabinoid synthesis and pathogen resistance genes.</title>
        <authorList>
            <person name="Mckernan K.J."/>
            <person name="Helbert Y."/>
            <person name="Kane L.T."/>
            <person name="Ebling H."/>
            <person name="Zhang L."/>
            <person name="Liu B."/>
            <person name="Eaton Z."/>
            <person name="Mclaughlin S."/>
            <person name="Kingan S."/>
            <person name="Baybayan P."/>
            <person name="Concepcion G."/>
            <person name="Jordan M."/>
            <person name="Riva A."/>
            <person name="Barbazuk W."/>
            <person name="Harkins T."/>
        </authorList>
    </citation>
    <scope>NUCLEOTIDE SEQUENCE [LARGE SCALE GENOMIC DNA]</scope>
    <source>
        <strain evidence="3">cv. Jamaican Lion 4</strain>
        <tissue evidence="2">Leaf</tissue>
    </source>
</reference>
<comment type="caution">
    <text evidence="2">The sequence shown here is derived from an EMBL/GenBank/DDBJ whole genome shotgun (WGS) entry which is preliminary data.</text>
</comment>
<evidence type="ECO:0000259" key="1">
    <source>
        <dbReference type="Pfam" id="PF13456"/>
    </source>
</evidence>
<feature type="domain" description="RNase H type-1" evidence="1">
    <location>
        <begin position="101"/>
        <end position="158"/>
    </location>
</feature>
<dbReference type="InterPro" id="IPR002156">
    <property type="entry name" value="RNaseH_domain"/>
</dbReference>
<sequence>MCFGRRIDRSLRSRLATLKEVRVRMEGDEEFIRASFNMEDKFERDVNGGIRFRNFKLQTPSGSFSDLLSYWVASVECSKYCGSWGYHPRVDTAVVGLVSINVDVGHRMEDKSATTGIVIWGNDGVVQCAAATVLPMTTSPLIAELYAIRDGIRTGLQCRLPRF</sequence>
<protein>
    <recommendedName>
        <fullName evidence="1">RNase H type-1 domain-containing protein</fullName>
    </recommendedName>
</protein>
<dbReference type="Proteomes" id="UP000525078">
    <property type="component" value="Unassembled WGS sequence"/>
</dbReference>
<accession>A0A7J6EL89</accession>
<name>A0A7J6EL89_CANSA</name>
<dbReference type="GO" id="GO:0004523">
    <property type="term" value="F:RNA-DNA hybrid ribonuclease activity"/>
    <property type="evidence" value="ECO:0007669"/>
    <property type="project" value="InterPro"/>
</dbReference>
<dbReference type="AlphaFoldDB" id="A0A7J6EL89"/>
<proteinExistence type="predicted"/>
<evidence type="ECO:0000313" key="2">
    <source>
        <dbReference type="EMBL" id="KAF4358499.1"/>
    </source>
</evidence>
<dbReference type="Pfam" id="PF13456">
    <property type="entry name" value="RVT_3"/>
    <property type="match status" value="1"/>
</dbReference>
<organism evidence="2 3">
    <name type="scientific">Cannabis sativa</name>
    <name type="common">Hemp</name>
    <name type="synonym">Marijuana</name>
    <dbReference type="NCBI Taxonomy" id="3483"/>
    <lineage>
        <taxon>Eukaryota</taxon>
        <taxon>Viridiplantae</taxon>
        <taxon>Streptophyta</taxon>
        <taxon>Embryophyta</taxon>
        <taxon>Tracheophyta</taxon>
        <taxon>Spermatophyta</taxon>
        <taxon>Magnoliopsida</taxon>
        <taxon>eudicotyledons</taxon>
        <taxon>Gunneridae</taxon>
        <taxon>Pentapetalae</taxon>
        <taxon>rosids</taxon>
        <taxon>fabids</taxon>
        <taxon>Rosales</taxon>
        <taxon>Cannabaceae</taxon>
        <taxon>Cannabis</taxon>
    </lineage>
</organism>
<dbReference type="GO" id="GO:0003676">
    <property type="term" value="F:nucleic acid binding"/>
    <property type="evidence" value="ECO:0007669"/>
    <property type="project" value="InterPro"/>
</dbReference>
<evidence type="ECO:0000313" key="3">
    <source>
        <dbReference type="Proteomes" id="UP000525078"/>
    </source>
</evidence>
<gene>
    <name evidence="2" type="ORF">F8388_005155</name>
</gene>